<dbReference type="InterPro" id="IPR035437">
    <property type="entry name" value="SNase_OB-fold_sf"/>
</dbReference>
<gene>
    <name evidence="1" type="ORF">D5H75_28020</name>
</gene>
<proteinExistence type="predicted"/>
<sequence>MAKAIEQLRSGTTVGHAMLGLHRGAPGTVERAVHDGDTINVAAVGNLGVRFLGVDAPEVSFTLPARPDVFVPISDAAWTEFLVDPFAPGLPPLRLRSALKEHLLDRLDKTTAPNHARHATISTTALRTMVGDDVAAQGLTPETFRFRLSFAAEIIDRYGRLLCYVNREQRETPRPPTYNERLLAAGHAAPYFIWPNVNPFRRQAAHPAEAVPRPGGARALAESDGALRNAREMVRAARQAGLGVWERADPLRLLPFELRYLAQRRAPERYVLDLSDEGRELFHPQDYFRIPHPEDRLYVNAEHVGLFREKGWSVPAP</sequence>
<accession>A0A3A4AAR0</accession>
<keyword evidence="2" id="KW-1185">Reference proteome</keyword>
<dbReference type="EMBL" id="QZEY01000013">
    <property type="protein sequence ID" value="RJL25179.1"/>
    <property type="molecule type" value="Genomic_DNA"/>
</dbReference>
<dbReference type="OrthoDB" id="9775118at2"/>
<reference evidence="1 2" key="1">
    <citation type="submission" date="2018-09" db="EMBL/GenBank/DDBJ databases">
        <title>YIM 75507 draft genome.</title>
        <authorList>
            <person name="Tang S."/>
            <person name="Feng Y."/>
        </authorList>
    </citation>
    <scope>NUCLEOTIDE SEQUENCE [LARGE SCALE GENOMIC DNA]</scope>
    <source>
        <strain evidence="1 2">YIM 75507</strain>
    </source>
</reference>
<protein>
    <recommendedName>
        <fullName evidence="3">TNase-like domain-containing protein</fullName>
    </recommendedName>
</protein>
<name>A0A3A4AAR0_9ACTN</name>
<dbReference type="Gene3D" id="2.40.50.90">
    <property type="match status" value="1"/>
</dbReference>
<organism evidence="1 2">
    <name type="scientific">Bailinhaonella thermotolerans</name>
    <dbReference type="NCBI Taxonomy" id="1070861"/>
    <lineage>
        <taxon>Bacteria</taxon>
        <taxon>Bacillati</taxon>
        <taxon>Actinomycetota</taxon>
        <taxon>Actinomycetes</taxon>
        <taxon>Streptosporangiales</taxon>
        <taxon>Streptosporangiaceae</taxon>
        <taxon>Bailinhaonella</taxon>
    </lineage>
</organism>
<evidence type="ECO:0000313" key="2">
    <source>
        <dbReference type="Proteomes" id="UP000265768"/>
    </source>
</evidence>
<dbReference type="RefSeq" id="WP_119929539.1">
    <property type="nucleotide sequence ID" value="NZ_QZEY01000013.1"/>
</dbReference>
<evidence type="ECO:0000313" key="1">
    <source>
        <dbReference type="EMBL" id="RJL25179.1"/>
    </source>
</evidence>
<dbReference type="Proteomes" id="UP000265768">
    <property type="component" value="Unassembled WGS sequence"/>
</dbReference>
<dbReference type="AlphaFoldDB" id="A0A3A4AAR0"/>
<comment type="caution">
    <text evidence="1">The sequence shown here is derived from an EMBL/GenBank/DDBJ whole genome shotgun (WGS) entry which is preliminary data.</text>
</comment>
<evidence type="ECO:0008006" key="3">
    <source>
        <dbReference type="Google" id="ProtNLM"/>
    </source>
</evidence>